<feature type="region of interest" description="Disordered" evidence="1">
    <location>
        <begin position="608"/>
        <end position="639"/>
    </location>
</feature>
<reference evidence="2 3" key="1">
    <citation type="submission" date="2016-05" db="EMBL/GenBank/DDBJ databases">
        <title>Genome sequencing reveals origins of a unique bacterial endosymbiosis in the earliest lineages of terrestrial Fungi.</title>
        <authorList>
            <consortium name="DOE Joint Genome Institute"/>
            <person name="Uehling J."/>
            <person name="Gryganskyi A."/>
            <person name="Hameed K."/>
            <person name="Tschaplinski T."/>
            <person name="Misztal P."/>
            <person name="Wu S."/>
            <person name="Desiro A."/>
            <person name="Vande Pol N."/>
            <person name="Du Z.-Y."/>
            <person name="Zienkiewicz A."/>
            <person name="Zienkiewicz K."/>
            <person name="Morin E."/>
            <person name="Tisserant E."/>
            <person name="Splivallo R."/>
            <person name="Hainaut M."/>
            <person name="Henrissat B."/>
            <person name="Ohm R."/>
            <person name="Kuo A."/>
            <person name="Yan J."/>
            <person name="Lipzen A."/>
            <person name="Nolan M."/>
            <person name="Labutti K."/>
            <person name="Barry K."/>
            <person name="Goldstein A."/>
            <person name="Labbe J."/>
            <person name="Schadt C."/>
            <person name="Tuskan G."/>
            <person name="Grigoriev I."/>
            <person name="Martin F."/>
            <person name="Vilgalys R."/>
            <person name="Bonito G."/>
        </authorList>
    </citation>
    <scope>NUCLEOTIDE SEQUENCE [LARGE SCALE GENOMIC DNA]</scope>
    <source>
        <strain evidence="2 3">AG-77</strain>
    </source>
</reference>
<protein>
    <submittedName>
        <fullName evidence="2">Uncharacterized protein</fullName>
    </submittedName>
</protein>
<keyword evidence="3" id="KW-1185">Reference proteome</keyword>
<feature type="region of interest" description="Disordered" evidence="1">
    <location>
        <begin position="540"/>
        <end position="566"/>
    </location>
</feature>
<feature type="region of interest" description="Disordered" evidence="1">
    <location>
        <begin position="343"/>
        <end position="378"/>
    </location>
</feature>
<accession>A0A197JTR0</accession>
<dbReference type="EMBL" id="KV442053">
    <property type="protein sequence ID" value="OAQ27826.1"/>
    <property type="molecule type" value="Genomic_DNA"/>
</dbReference>
<evidence type="ECO:0000256" key="1">
    <source>
        <dbReference type="SAM" id="MobiDB-lite"/>
    </source>
</evidence>
<organism evidence="2 3">
    <name type="scientific">Linnemannia elongata AG-77</name>
    <dbReference type="NCBI Taxonomy" id="1314771"/>
    <lineage>
        <taxon>Eukaryota</taxon>
        <taxon>Fungi</taxon>
        <taxon>Fungi incertae sedis</taxon>
        <taxon>Mucoromycota</taxon>
        <taxon>Mortierellomycotina</taxon>
        <taxon>Mortierellomycetes</taxon>
        <taxon>Mortierellales</taxon>
        <taxon>Mortierellaceae</taxon>
        <taxon>Linnemannia</taxon>
    </lineage>
</organism>
<name>A0A197JTR0_9FUNG</name>
<feature type="compositionally biased region" description="Polar residues" evidence="1">
    <location>
        <begin position="29"/>
        <end position="39"/>
    </location>
</feature>
<sequence>MLTTINQKPSQRVTSAGPLRISCPLGLEESQSNHSNNSDIEQRIPRSLAPSPSPSIISVPAMKRALEIPEIVLLIQEQLDRPSLLISLRIASLWHQVGQHLVWQTINWENATSNNFAVASDNANARTIEEMMVENSHRIRTLRCTFHSQAGTSFVDSSVLLRTMLTATTGGGGREEGGNRARTRNLRTLSLRGHFSLQSIGYRDDSSADTATTTPLPLPSAPRYIPFHIPTLAHLDIRPSVNSAVDLHLILDTAIGLRTLVVDSHGSFVDSSSYLYTFQPTPPDSEAIIPKHHVYPAHESLVSLKIQHLKMSRQELEGVAARCPNLVEFQSLCSPAILWRPSPGSQSPLQHQHQQQHQQDTEFLHTTQQQQEHEDLNNSKSLVGTLAKYCPKIQRFHVGLQQGGFHTDLVRDALTCFPSLVSFGLPTTDCTKATMDVIKASQLPYRPTTTTASPPGSWKGGMRELPAMRGGSFLTSLTIMNVSSSEKVSQALHEFLCWTPYLKEFYAYNTTLYLEHMQSPTGEVVEMQEPLPVVVAPQPVATAPDQQEQYLSRRRSSSSSSGSSGGCGRIELADVYVRVSEHEPGSEEGVLDSRTGVTVSNPSLVHTLVTPPTVTPSSSSLSSTPVATPIGSTSCGQQHSQQQQQRWGCSGLETLVVRFAHLPWRNNTQPPKRSKDSFAFLTGLQKLKKLCIKEGLMLEAGREYDSLAQLQGLEEVVFTTCYPIPIKPSDLDWVAAVSPLSSSSLLKKVVVRRQKANTVLDREMIRWFEEREREGCGVKLSLQLTDCCEEEYRFP</sequence>
<dbReference type="Proteomes" id="UP000078512">
    <property type="component" value="Unassembled WGS sequence"/>
</dbReference>
<gene>
    <name evidence="2" type="ORF">K457DRAFT_139240</name>
</gene>
<evidence type="ECO:0000313" key="3">
    <source>
        <dbReference type="Proteomes" id="UP000078512"/>
    </source>
</evidence>
<evidence type="ECO:0000313" key="2">
    <source>
        <dbReference type="EMBL" id="OAQ27826.1"/>
    </source>
</evidence>
<dbReference type="OrthoDB" id="2448069at2759"/>
<dbReference type="AlphaFoldDB" id="A0A197JTR0"/>
<proteinExistence type="predicted"/>
<feature type="region of interest" description="Disordered" evidence="1">
    <location>
        <begin position="27"/>
        <end position="51"/>
    </location>
</feature>